<sequence length="139" mass="15951">MKKIIKPVLDFIANWKHRNMKGARHIRLGRLGEDLAVNELKANGYKISERNAKVYKREVDVIAMDGDMIVFVEVKSRSGHRYGRPIEAIDNKRKGRLRKAAELYLAQKKIKGASVRFDVVTVDYTDSPKPKIEIVKNAF</sequence>
<dbReference type="HAMAP" id="MF_00048">
    <property type="entry name" value="UPF0102"/>
    <property type="match status" value="1"/>
</dbReference>
<protein>
    <submittedName>
        <fullName evidence="1">Uncharacterized protein</fullName>
    </submittedName>
</protein>
<dbReference type="SUPFAM" id="SSF52980">
    <property type="entry name" value="Restriction endonuclease-like"/>
    <property type="match status" value="1"/>
</dbReference>
<dbReference type="AlphaFoldDB" id="A0A3B1C6B1"/>
<dbReference type="InterPro" id="IPR011856">
    <property type="entry name" value="tRNA_endonuc-like_dom_sf"/>
</dbReference>
<dbReference type="PANTHER" id="PTHR34039">
    <property type="entry name" value="UPF0102 PROTEIN YRAN"/>
    <property type="match status" value="1"/>
</dbReference>
<dbReference type="Pfam" id="PF02021">
    <property type="entry name" value="UPF0102"/>
    <property type="match status" value="1"/>
</dbReference>
<dbReference type="CDD" id="cd20736">
    <property type="entry name" value="PoNe_Nuclease"/>
    <property type="match status" value="1"/>
</dbReference>
<dbReference type="InterPro" id="IPR003509">
    <property type="entry name" value="UPF0102_YraN-like"/>
</dbReference>
<reference evidence="1" key="1">
    <citation type="submission" date="2018-06" db="EMBL/GenBank/DDBJ databases">
        <authorList>
            <person name="Zhirakovskaya E."/>
        </authorList>
    </citation>
    <scope>NUCLEOTIDE SEQUENCE</scope>
</reference>
<accession>A0A3B1C6B1</accession>
<dbReference type="NCBIfam" id="NF009154">
    <property type="entry name" value="PRK12497.3-3"/>
    <property type="match status" value="1"/>
</dbReference>
<dbReference type="PANTHER" id="PTHR34039:SF1">
    <property type="entry name" value="UPF0102 PROTEIN YRAN"/>
    <property type="match status" value="1"/>
</dbReference>
<dbReference type="NCBIfam" id="NF009150">
    <property type="entry name" value="PRK12497.1-3"/>
    <property type="match status" value="1"/>
</dbReference>
<dbReference type="EMBL" id="UOGE01000115">
    <property type="protein sequence ID" value="VAX26056.1"/>
    <property type="molecule type" value="Genomic_DNA"/>
</dbReference>
<dbReference type="GO" id="GO:0003676">
    <property type="term" value="F:nucleic acid binding"/>
    <property type="evidence" value="ECO:0007669"/>
    <property type="project" value="InterPro"/>
</dbReference>
<dbReference type="Gene3D" id="3.40.1350.10">
    <property type="match status" value="1"/>
</dbReference>
<name>A0A3B1C6B1_9ZZZZ</name>
<dbReference type="InterPro" id="IPR011335">
    <property type="entry name" value="Restrct_endonuc-II-like"/>
</dbReference>
<gene>
    <name evidence="1" type="ORF">MNBD_NITROSPINAE02-357</name>
</gene>
<proteinExistence type="inferred from homology"/>
<organism evidence="1">
    <name type="scientific">hydrothermal vent metagenome</name>
    <dbReference type="NCBI Taxonomy" id="652676"/>
    <lineage>
        <taxon>unclassified sequences</taxon>
        <taxon>metagenomes</taxon>
        <taxon>ecological metagenomes</taxon>
    </lineage>
</organism>
<evidence type="ECO:0000313" key="1">
    <source>
        <dbReference type="EMBL" id="VAX26056.1"/>
    </source>
</evidence>